<reference evidence="1 2" key="1">
    <citation type="submission" date="2019-01" db="EMBL/GenBank/DDBJ databases">
        <title>A draft genome assembly of the solar-powered sea slug Elysia chlorotica.</title>
        <authorList>
            <person name="Cai H."/>
            <person name="Li Q."/>
            <person name="Fang X."/>
            <person name="Li J."/>
            <person name="Curtis N.E."/>
            <person name="Altenburger A."/>
            <person name="Shibata T."/>
            <person name="Feng M."/>
            <person name="Maeda T."/>
            <person name="Schwartz J.A."/>
            <person name="Shigenobu S."/>
            <person name="Lundholm N."/>
            <person name="Nishiyama T."/>
            <person name="Yang H."/>
            <person name="Hasebe M."/>
            <person name="Li S."/>
            <person name="Pierce S.K."/>
            <person name="Wang J."/>
        </authorList>
    </citation>
    <scope>NUCLEOTIDE SEQUENCE [LARGE SCALE GENOMIC DNA]</scope>
    <source>
        <strain evidence="1">EC2010</strain>
        <tissue evidence="1">Whole organism of an adult</tissue>
    </source>
</reference>
<evidence type="ECO:0000313" key="2">
    <source>
        <dbReference type="Proteomes" id="UP000271974"/>
    </source>
</evidence>
<name>A0A433SQ35_ELYCH</name>
<keyword evidence="2" id="KW-1185">Reference proteome</keyword>
<dbReference type="EMBL" id="RQTK01001245">
    <property type="protein sequence ID" value="RUS71258.1"/>
    <property type="molecule type" value="Genomic_DNA"/>
</dbReference>
<dbReference type="AlphaFoldDB" id="A0A433SQ35"/>
<feature type="non-terminal residue" evidence="1">
    <location>
        <position position="1"/>
    </location>
</feature>
<sequence>PPSMEDPAELLRGCLESAWWRRPVLADGRHGWQGLAQFQQELPFLRCGHEPGNFWPCNAPESWPDLFAHLPASVVLVDDSVGPQNSLLALHGCQQLTSL</sequence>
<dbReference type="Proteomes" id="UP000271974">
    <property type="component" value="Unassembled WGS sequence"/>
</dbReference>
<proteinExistence type="predicted"/>
<comment type="caution">
    <text evidence="1">The sequence shown here is derived from an EMBL/GenBank/DDBJ whole genome shotgun (WGS) entry which is preliminary data.</text>
</comment>
<feature type="non-terminal residue" evidence="1">
    <location>
        <position position="99"/>
    </location>
</feature>
<protein>
    <submittedName>
        <fullName evidence="1">Uncharacterized protein</fullName>
    </submittedName>
</protein>
<gene>
    <name evidence="1" type="ORF">EGW08_020981</name>
</gene>
<organism evidence="1 2">
    <name type="scientific">Elysia chlorotica</name>
    <name type="common">Eastern emerald elysia</name>
    <name type="synonym">Sea slug</name>
    <dbReference type="NCBI Taxonomy" id="188477"/>
    <lineage>
        <taxon>Eukaryota</taxon>
        <taxon>Metazoa</taxon>
        <taxon>Spiralia</taxon>
        <taxon>Lophotrochozoa</taxon>
        <taxon>Mollusca</taxon>
        <taxon>Gastropoda</taxon>
        <taxon>Heterobranchia</taxon>
        <taxon>Euthyneura</taxon>
        <taxon>Panpulmonata</taxon>
        <taxon>Sacoglossa</taxon>
        <taxon>Placobranchoidea</taxon>
        <taxon>Plakobranchidae</taxon>
        <taxon>Elysia</taxon>
    </lineage>
</organism>
<accession>A0A433SQ35</accession>
<evidence type="ECO:0000313" key="1">
    <source>
        <dbReference type="EMBL" id="RUS71258.1"/>
    </source>
</evidence>